<accession>A0A8J2YEW1</accession>
<dbReference type="SUPFAM" id="SSF49265">
    <property type="entry name" value="Fibronectin type III"/>
    <property type="match status" value="1"/>
</dbReference>
<comment type="similarity">
    <text evidence="1">In the C-terminal section; belongs to the transpeptidase family.</text>
</comment>
<evidence type="ECO:0000259" key="15">
    <source>
        <dbReference type="PROSITE" id="PS50853"/>
    </source>
</evidence>
<dbReference type="InterPro" id="IPR012338">
    <property type="entry name" value="Beta-lactam/transpept-like"/>
</dbReference>
<evidence type="ECO:0000256" key="13">
    <source>
        <dbReference type="ARBA" id="ARBA00049902"/>
    </source>
</evidence>
<dbReference type="Pfam" id="PF00912">
    <property type="entry name" value="Transgly"/>
    <property type="match status" value="1"/>
</dbReference>
<evidence type="ECO:0000313" key="16">
    <source>
        <dbReference type="EMBL" id="GGE39074.1"/>
    </source>
</evidence>
<dbReference type="PROSITE" id="PS50853">
    <property type="entry name" value="FN3"/>
    <property type="match status" value="1"/>
</dbReference>
<feature type="compositionally biased region" description="Basic and acidic residues" evidence="14">
    <location>
        <begin position="824"/>
        <end position="834"/>
    </location>
</feature>
<dbReference type="Gene3D" id="3.40.710.10">
    <property type="entry name" value="DD-peptidase/beta-lactamase superfamily"/>
    <property type="match status" value="1"/>
</dbReference>
<dbReference type="Pfam" id="PF00905">
    <property type="entry name" value="Transpeptidase"/>
    <property type="match status" value="1"/>
</dbReference>
<keyword evidence="11" id="KW-0961">Cell wall biogenesis/degradation</keyword>
<dbReference type="EMBL" id="BMIR01000006">
    <property type="protein sequence ID" value="GGE39074.1"/>
    <property type="molecule type" value="Genomic_DNA"/>
</dbReference>
<feature type="domain" description="Fibronectin type-III" evidence="15">
    <location>
        <begin position="728"/>
        <end position="820"/>
    </location>
</feature>
<reference evidence="16" key="1">
    <citation type="journal article" date="2014" name="Int. J. Syst. Evol. Microbiol.">
        <title>Complete genome sequence of Corynebacterium casei LMG S-19264T (=DSM 44701T), isolated from a smear-ripened cheese.</title>
        <authorList>
            <consortium name="US DOE Joint Genome Institute (JGI-PGF)"/>
            <person name="Walter F."/>
            <person name="Albersmeier A."/>
            <person name="Kalinowski J."/>
            <person name="Ruckert C."/>
        </authorList>
    </citation>
    <scope>NUCLEOTIDE SEQUENCE</scope>
    <source>
        <strain evidence="16">CGMCC 1.15371</strain>
    </source>
</reference>
<sequence length="908" mass="99860">MADYTSRQERRKAMQNNKGKNKKNNKKKKSLFKRILLTLVLVVLFMALAGSIAVAIIIHNAPTLDESKLKIASTNEIYGVNENGKNVVLATTGSQNRIYAPIDKIPQVVKDAVVSVEDARFYHHFGIDPVRIGGSVVANVKNGFGSQGASTIDQQLIKLSYLTPKKTLTRKIQEAYLAVKLDREYTKDQILEMYLNKINYNEGAYGVATAAKTYFGLSLNQLNDISLAQAAMLAGIPNLPAYYDPITHPDNAKKRRDLVLDMMVKNHKITQAQADKAKKVTIKEMLKNRPKGNEKTNQKQDYEVIDYIKDKYVGKGKEISDKTWAQGGLKIYTTFSELAQNKVTELLNDDSNFANTKKNMQAGIAIVDTKTGGILALGGRRHYNPTDYSFATHGGNQIGSTAKPIFAYGPAIEYMKWPTTQMTDDSPLKYSSGQDIHDWDGRYLGKMTIERALYMSRNVPAVRTLQEVSDQEGDKKIIDFANKLGMGIKSLNESYAIGSYSGVSPLQMATAYAAFGNGGIYNEAHALKSIVYPDGRKVSFDHDQHPAMKDYTAFMITQMLKQVISNPEGTYGGPSLAGYTVAGKSGSSNAGPELQKQYNISDSDLNSGYLDSWFDAYTPDISLSVWNGYDLGGVDPNSSSDMQKDGVLLLTPAEKHISNVLAGKLILALASRSTPDWKQPSSVAKVSVEKDTGLVASSNTPSSDIITGYYVKGTEPTKQSTKYQKIDAPTSLKATYNEDDQSVTLTWKYGKTSNISFEVSQKFNGDYQTLDNTDDKSITVHHLEPGQTYDFSVKAIYTDSDEANTKESDAATVTIKIPSDDDLDANKEDSDTHSSDSQNDNNNQQQNNNDNSDQNSGDQQNNNDKDQGNNQGDNDSDQSQPDQNSSSSDDNSNAPANGHSQQQNSDDH</sequence>
<dbReference type="GO" id="GO:0071555">
    <property type="term" value="P:cell wall organization"/>
    <property type="evidence" value="ECO:0007669"/>
    <property type="project" value="UniProtKB-KW"/>
</dbReference>
<dbReference type="Gene3D" id="2.60.40.10">
    <property type="entry name" value="Immunoglobulins"/>
    <property type="match status" value="1"/>
</dbReference>
<evidence type="ECO:0000256" key="11">
    <source>
        <dbReference type="ARBA" id="ARBA00023316"/>
    </source>
</evidence>
<gene>
    <name evidence="16" type="primary">ponA</name>
    <name evidence="16" type="ORF">GCM10011391_17330</name>
</gene>
<evidence type="ECO:0000256" key="2">
    <source>
        <dbReference type="ARBA" id="ARBA00007739"/>
    </source>
</evidence>
<keyword evidence="4" id="KW-0645">Protease</keyword>
<feature type="compositionally biased region" description="Low complexity" evidence="14">
    <location>
        <begin position="835"/>
        <end position="893"/>
    </location>
</feature>
<dbReference type="GO" id="GO:0008360">
    <property type="term" value="P:regulation of cell shape"/>
    <property type="evidence" value="ECO:0007669"/>
    <property type="project" value="UniProtKB-KW"/>
</dbReference>
<dbReference type="FunFam" id="1.10.3810.10:FF:000001">
    <property type="entry name" value="Penicillin-binding protein 1A"/>
    <property type="match status" value="1"/>
</dbReference>
<proteinExistence type="inferred from homology"/>
<dbReference type="SUPFAM" id="SSF53955">
    <property type="entry name" value="Lysozyme-like"/>
    <property type="match status" value="1"/>
</dbReference>
<evidence type="ECO:0000256" key="7">
    <source>
        <dbReference type="ARBA" id="ARBA00022801"/>
    </source>
</evidence>
<keyword evidence="10" id="KW-0511">Multifunctional enzyme</keyword>
<dbReference type="GO" id="GO:0030288">
    <property type="term" value="C:outer membrane-bounded periplasmic space"/>
    <property type="evidence" value="ECO:0007669"/>
    <property type="project" value="TreeGrafter"/>
</dbReference>
<evidence type="ECO:0000256" key="12">
    <source>
        <dbReference type="ARBA" id="ARBA00034000"/>
    </source>
</evidence>
<evidence type="ECO:0000256" key="6">
    <source>
        <dbReference type="ARBA" id="ARBA00022679"/>
    </source>
</evidence>
<evidence type="ECO:0000256" key="5">
    <source>
        <dbReference type="ARBA" id="ARBA00022676"/>
    </source>
</evidence>
<dbReference type="InterPro" id="IPR036116">
    <property type="entry name" value="FN3_sf"/>
</dbReference>
<dbReference type="PANTHER" id="PTHR32282:SF29">
    <property type="entry name" value="PENICILLIN-BINDING PROTEIN 1A"/>
    <property type="match status" value="1"/>
</dbReference>
<comment type="similarity">
    <text evidence="2">In the N-terminal section; belongs to the glycosyltransferase 51 family.</text>
</comment>
<dbReference type="Gene3D" id="1.10.3810.10">
    <property type="entry name" value="Biosynthetic peptidoglycan transglycosylase-like"/>
    <property type="match status" value="1"/>
</dbReference>
<dbReference type="InterPro" id="IPR023346">
    <property type="entry name" value="Lysozyme-like_dom_sf"/>
</dbReference>
<dbReference type="SUPFAM" id="SSF56601">
    <property type="entry name" value="beta-lactamase/transpeptidase-like"/>
    <property type="match status" value="1"/>
</dbReference>
<dbReference type="GO" id="GO:0009002">
    <property type="term" value="F:serine-type D-Ala-D-Ala carboxypeptidase activity"/>
    <property type="evidence" value="ECO:0007669"/>
    <property type="project" value="UniProtKB-EC"/>
</dbReference>
<evidence type="ECO:0000256" key="8">
    <source>
        <dbReference type="ARBA" id="ARBA00022960"/>
    </source>
</evidence>
<organism evidence="16 17">
    <name type="scientific">Pullulanibacillus camelliae</name>
    <dbReference type="NCBI Taxonomy" id="1707096"/>
    <lineage>
        <taxon>Bacteria</taxon>
        <taxon>Bacillati</taxon>
        <taxon>Bacillota</taxon>
        <taxon>Bacilli</taxon>
        <taxon>Bacillales</taxon>
        <taxon>Sporolactobacillaceae</taxon>
        <taxon>Pullulanibacillus</taxon>
    </lineage>
</organism>
<dbReference type="RefSeq" id="WP_188692223.1">
    <property type="nucleotide sequence ID" value="NZ_BMIR01000006.1"/>
</dbReference>
<dbReference type="InterPro" id="IPR003961">
    <property type="entry name" value="FN3_dom"/>
</dbReference>
<dbReference type="InterPro" id="IPR050396">
    <property type="entry name" value="Glycosyltr_51/Transpeptidase"/>
</dbReference>
<dbReference type="GO" id="GO:0008955">
    <property type="term" value="F:peptidoglycan glycosyltransferase activity"/>
    <property type="evidence" value="ECO:0007669"/>
    <property type="project" value="UniProtKB-EC"/>
</dbReference>
<keyword evidence="6" id="KW-0808">Transferase</keyword>
<evidence type="ECO:0000256" key="3">
    <source>
        <dbReference type="ARBA" id="ARBA00022645"/>
    </source>
</evidence>
<comment type="catalytic activity">
    <reaction evidence="12">
        <text>Preferential cleavage: (Ac)2-L-Lys-D-Ala-|-D-Ala. Also transpeptidation of peptidyl-alanyl moieties that are N-acyl substituents of D-alanine.</text>
        <dbReference type="EC" id="3.4.16.4"/>
    </reaction>
</comment>
<dbReference type="GO" id="GO:0009252">
    <property type="term" value="P:peptidoglycan biosynthetic process"/>
    <property type="evidence" value="ECO:0007669"/>
    <property type="project" value="UniProtKB-KW"/>
</dbReference>
<feature type="compositionally biased region" description="Polar residues" evidence="14">
    <location>
        <begin position="894"/>
        <end position="908"/>
    </location>
</feature>
<feature type="region of interest" description="Disordered" evidence="14">
    <location>
        <begin position="803"/>
        <end position="908"/>
    </location>
</feature>
<dbReference type="InterPro" id="IPR013783">
    <property type="entry name" value="Ig-like_fold"/>
</dbReference>
<dbReference type="Pfam" id="PF00041">
    <property type="entry name" value="fn3"/>
    <property type="match status" value="1"/>
</dbReference>
<comment type="catalytic activity">
    <reaction evidence="13">
        <text>[GlcNAc-(1-&gt;4)-Mur2Ac(oyl-L-Ala-gamma-D-Glu-L-Lys-D-Ala-D-Ala)](n)-di-trans,octa-cis-undecaprenyl diphosphate + beta-D-GlcNAc-(1-&gt;4)-Mur2Ac(oyl-L-Ala-gamma-D-Glu-L-Lys-D-Ala-D-Ala)-di-trans,octa-cis-undecaprenyl diphosphate = [GlcNAc-(1-&gt;4)-Mur2Ac(oyl-L-Ala-gamma-D-Glu-L-Lys-D-Ala-D-Ala)](n+1)-di-trans,octa-cis-undecaprenyl diphosphate + di-trans,octa-cis-undecaprenyl diphosphate + H(+)</text>
        <dbReference type="Rhea" id="RHEA:23708"/>
        <dbReference type="Rhea" id="RHEA-COMP:9602"/>
        <dbReference type="Rhea" id="RHEA-COMP:9603"/>
        <dbReference type="ChEBI" id="CHEBI:15378"/>
        <dbReference type="ChEBI" id="CHEBI:58405"/>
        <dbReference type="ChEBI" id="CHEBI:60033"/>
        <dbReference type="ChEBI" id="CHEBI:78435"/>
        <dbReference type="EC" id="2.4.99.28"/>
    </reaction>
</comment>
<name>A0A8J2YEW1_9BACL</name>
<dbReference type="SMART" id="SM00060">
    <property type="entry name" value="FN3"/>
    <property type="match status" value="1"/>
</dbReference>
<evidence type="ECO:0000256" key="4">
    <source>
        <dbReference type="ARBA" id="ARBA00022670"/>
    </source>
</evidence>
<keyword evidence="9" id="KW-0573">Peptidoglycan synthesis</keyword>
<evidence type="ECO:0000256" key="10">
    <source>
        <dbReference type="ARBA" id="ARBA00023268"/>
    </source>
</evidence>
<feature type="region of interest" description="Disordered" evidence="14">
    <location>
        <begin position="1"/>
        <end position="25"/>
    </location>
</feature>
<dbReference type="GO" id="GO:0008658">
    <property type="term" value="F:penicillin binding"/>
    <property type="evidence" value="ECO:0007669"/>
    <property type="project" value="InterPro"/>
</dbReference>
<evidence type="ECO:0000256" key="1">
    <source>
        <dbReference type="ARBA" id="ARBA00007090"/>
    </source>
</evidence>
<keyword evidence="5" id="KW-0328">Glycosyltransferase</keyword>
<feature type="compositionally biased region" description="Basic and acidic residues" evidence="14">
    <location>
        <begin position="1"/>
        <end position="12"/>
    </location>
</feature>
<dbReference type="PANTHER" id="PTHR32282">
    <property type="entry name" value="BINDING PROTEIN TRANSPEPTIDASE, PUTATIVE-RELATED"/>
    <property type="match status" value="1"/>
</dbReference>
<dbReference type="Proteomes" id="UP000628775">
    <property type="component" value="Unassembled WGS sequence"/>
</dbReference>
<keyword evidence="3" id="KW-0121">Carboxypeptidase</keyword>
<keyword evidence="8" id="KW-0133">Cell shape</keyword>
<dbReference type="CDD" id="cd00063">
    <property type="entry name" value="FN3"/>
    <property type="match status" value="1"/>
</dbReference>
<comment type="caution">
    <text evidence="16">The sequence shown here is derived from an EMBL/GenBank/DDBJ whole genome shotgun (WGS) entry which is preliminary data.</text>
</comment>
<dbReference type="InterPro" id="IPR001460">
    <property type="entry name" value="PCN-bd_Tpept"/>
</dbReference>
<dbReference type="GO" id="GO:0006508">
    <property type="term" value="P:proteolysis"/>
    <property type="evidence" value="ECO:0007669"/>
    <property type="project" value="UniProtKB-KW"/>
</dbReference>
<dbReference type="AlphaFoldDB" id="A0A8J2YEW1"/>
<evidence type="ECO:0000256" key="14">
    <source>
        <dbReference type="SAM" id="MobiDB-lite"/>
    </source>
</evidence>
<evidence type="ECO:0000256" key="9">
    <source>
        <dbReference type="ARBA" id="ARBA00022984"/>
    </source>
</evidence>
<evidence type="ECO:0000313" key="17">
    <source>
        <dbReference type="Proteomes" id="UP000628775"/>
    </source>
</evidence>
<dbReference type="InterPro" id="IPR036950">
    <property type="entry name" value="PBP_transglycosylase"/>
</dbReference>
<reference evidence="16" key="2">
    <citation type="submission" date="2020-09" db="EMBL/GenBank/DDBJ databases">
        <authorList>
            <person name="Sun Q."/>
            <person name="Zhou Y."/>
        </authorList>
    </citation>
    <scope>NUCLEOTIDE SEQUENCE</scope>
    <source>
        <strain evidence="16">CGMCC 1.15371</strain>
    </source>
</reference>
<dbReference type="InterPro" id="IPR001264">
    <property type="entry name" value="Glyco_trans_51"/>
</dbReference>
<protein>
    <submittedName>
        <fullName evidence="16">Penicillin-binding protein 1A/1B</fullName>
    </submittedName>
</protein>
<keyword evidence="7" id="KW-0378">Hydrolase</keyword>
<keyword evidence="17" id="KW-1185">Reference proteome</keyword>